<proteinExistence type="predicted"/>
<accession>A0A284S5K9</accession>
<dbReference type="AlphaFoldDB" id="A0A284S5K9"/>
<dbReference type="EMBL" id="FUEG01000034">
    <property type="protein sequence ID" value="SJL16301.1"/>
    <property type="molecule type" value="Genomic_DNA"/>
</dbReference>
<gene>
    <name evidence="1" type="ORF">ARMOST_19821</name>
</gene>
<protein>
    <submittedName>
        <fullName evidence="1">Uncharacterized protein</fullName>
    </submittedName>
</protein>
<reference evidence="2" key="1">
    <citation type="journal article" date="2017" name="Nat. Ecol. Evol.">
        <title>Genome expansion and lineage-specific genetic innovations in the forest pathogenic fungi Armillaria.</title>
        <authorList>
            <person name="Sipos G."/>
            <person name="Prasanna A.N."/>
            <person name="Walter M.C."/>
            <person name="O'Connor E."/>
            <person name="Balint B."/>
            <person name="Krizsan K."/>
            <person name="Kiss B."/>
            <person name="Hess J."/>
            <person name="Varga T."/>
            <person name="Slot J."/>
            <person name="Riley R."/>
            <person name="Boka B."/>
            <person name="Rigling D."/>
            <person name="Barry K."/>
            <person name="Lee J."/>
            <person name="Mihaltcheva S."/>
            <person name="LaButti K."/>
            <person name="Lipzen A."/>
            <person name="Waldron R."/>
            <person name="Moloney N.M."/>
            <person name="Sperisen C."/>
            <person name="Kredics L."/>
            <person name="Vagvoelgyi C."/>
            <person name="Patrignani A."/>
            <person name="Fitzpatrick D."/>
            <person name="Nagy I."/>
            <person name="Doyle S."/>
            <person name="Anderson J.B."/>
            <person name="Grigoriev I.V."/>
            <person name="Gueldener U."/>
            <person name="Muensterkoetter M."/>
            <person name="Nagy L.G."/>
        </authorList>
    </citation>
    <scope>NUCLEOTIDE SEQUENCE [LARGE SCALE GENOMIC DNA]</scope>
    <source>
        <strain evidence="2">C18/9</strain>
    </source>
</reference>
<dbReference type="Proteomes" id="UP000219338">
    <property type="component" value="Unassembled WGS sequence"/>
</dbReference>
<organism evidence="1 2">
    <name type="scientific">Armillaria ostoyae</name>
    <name type="common">Armillaria root rot fungus</name>
    <dbReference type="NCBI Taxonomy" id="47428"/>
    <lineage>
        <taxon>Eukaryota</taxon>
        <taxon>Fungi</taxon>
        <taxon>Dikarya</taxon>
        <taxon>Basidiomycota</taxon>
        <taxon>Agaricomycotina</taxon>
        <taxon>Agaricomycetes</taxon>
        <taxon>Agaricomycetidae</taxon>
        <taxon>Agaricales</taxon>
        <taxon>Marasmiineae</taxon>
        <taxon>Physalacriaceae</taxon>
        <taxon>Armillaria</taxon>
    </lineage>
</organism>
<evidence type="ECO:0000313" key="2">
    <source>
        <dbReference type="Proteomes" id="UP000219338"/>
    </source>
</evidence>
<keyword evidence="2" id="KW-1185">Reference proteome</keyword>
<name>A0A284S5K9_ARMOS</name>
<dbReference type="OrthoDB" id="3247971at2759"/>
<evidence type="ECO:0000313" key="1">
    <source>
        <dbReference type="EMBL" id="SJL16301.1"/>
    </source>
</evidence>
<sequence length="263" mass="29300">MTACATDDDDDEPKLIQGNLNAFVQGSMYTVGCLCAKHVWLSARHHVPHAFVKWKEYRAILHMFNKDIKIFSADTLSCDIKDIYSLIKTWVAKLLQGIQRFKKAHTGVNLAEMISKSLREFSIVDRLLSLPGDNALNNVTMSRSLKGVGKLPSTHIAGPMTRILCAGHIFDLANKEEELLEELSSDRHDANEDAILEDLLEAVDNLCDLEEEDGNLGWNAIMKIFKLGHQIFNNGTMQQALRMECKNTGDVLGNGQGTNETSV</sequence>